<organism evidence="1 2">
    <name type="scientific">Aspergillus tanneri</name>
    <dbReference type="NCBI Taxonomy" id="1220188"/>
    <lineage>
        <taxon>Eukaryota</taxon>
        <taxon>Fungi</taxon>
        <taxon>Dikarya</taxon>
        <taxon>Ascomycota</taxon>
        <taxon>Pezizomycotina</taxon>
        <taxon>Eurotiomycetes</taxon>
        <taxon>Eurotiomycetidae</taxon>
        <taxon>Eurotiales</taxon>
        <taxon>Aspergillaceae</taxon>
        <taxon>Aspergillus</taxon>
        <taxon>Aspergillus subgen. Circumdati</taxon>
    </lineage>
</organism>
<protein>
    <recommendedName>
        <fullName evidence="3">Terpene cyclase</fullName>
    </recommendedName>
</protein>
<evidence type="ECO:0000313" key="1">
    <source>
        <dbReference type="EMBL" id="THC89190.1"/>
    </source>
</evidence>
<dbReference type="Proteomes" id="UP000308092">
    <property type="component" value="Unassembled WGS sequence"/>
</dbReference>
<reference evidence="1 2" key="1">
    <citation type="submission" date="2019-03" db="EMBL/GenBank/DDBJ databases">
        <title>The genome sequence of a newly discovered highly antifungal drug resistant Aspergillus species, Aspergillus tanneri NIH 1004.</title>
        <authorList>
            <person name="Mounaud S."/>
            <person name="Singh I."/>
            <person name="Joardar V."/>
            <person name="Pakala S."/>
            <person name="Pakala S."/>
            <person name="Venepally P."/>
            <person name="Hoover J."/>
            <person name="Nierman W."/>
            <person name="Chung J."/>
            <person name="Losada L."/>
        </authorList>
    </citation>
    <scope>NUCLEOTIDE SEQUENCE [LARGE SCALE GENOMIC DNA]</scope>
    <source>
        <strain evidence="1 2">NIH1004</strain>
    </source>
</reference>
<dbReference type="AlphaFoldDB" id="A0A4S3J315"/>
<dbReference type="VEuPathDB" id="FungiDB:EYZ11_011361"/>
<dbReference type="Gene3D" id="1.10.600.10">
    <property type="entry name" value="Farnesyl Diphosphate Synthase"/>
    <property type="match status" value="1"/>
</dbReference>
<proteinExistence type="predicted"/>
<evidence type="ECO:0000313" key="2">
    <source>
        <dbReference type="Proteomes" id="UP000308092"/>
    </source>
</evidence>
<sequence>MANFVADIGEENTLVSLVPCLFLPCHFVPGKETKANLQELKQLKGTCCALKSLICQIITAVCELGPSYSGHCEDGHLTSVLAEARRVRFFDPLREPLETAIGRGVAALESIGPHSSNCFWIEKVSYSSPLLAGSYRLAALKAASSPVGVVAGSELWENVSPTRLDKHVKLFHLAPLFSSLPEWELRSSMIEAALFHPLLRSHRLDIFFRKDVKEDKYFDVIPFFWTSCNNRIRTYASTSFLYEMMLIALLNFQVDEFIEAVAGPSFQGRMPELRQLIHDLLPEEDAMQRNNSEANGHKDPKHPSYDEVFHVLSRFLDYVLNHPEIQSASVWDRRILKRELRTYLLAHATQAEDSTRFERRASQVSTFTSTKTNTFFNWVRTISADHISCPYAFAFVSCLLGASLTSRGGGGDCFPTIGEKYLSAAVCRHLSTMCRMYNDLGSAERDQDEGNLNSIDFPEFGVCGDVTTKKRALFELAEYERHCLVEALSQLNRHQRAGAKQNRDIEAARLGERRMEIWSMFCEEVDLYGQVYVVLGISSRMVPNGGGH</sequence>
<gene>
    <name evidence="1" type="ORF">EYZ11_011361</name>
</gene>
<accession>A0A4S3J315</accession>
<comment type="caution">
    <text evidence="1">The sequence shown here is derived from an EMBL/GenBank/DDBJ whole genome shotgun (WGS) entry which is preliminary data.</text>
</comment>
<dbReference type="STRING" id="1220188.A0A4S3J315"/>
<dbReference type="InterPro" id="IPR008949">
    <property type="entry name" value="Isoprenoid_synthase_dom_sf"/>
</dbReference>
<name>A0A4S3J315_9EURO</name>
<dbReference type="EMBL" id="SOSA01000694">
    <property type="protein sequence ID" value="THC89190.1"/>
    <property type="molecule type" value="Genomic_DNA"/>
</dbReference>
<keyword evidence="2" id="KW-1185">Reference proteome</keyword>
<evidence type="ECO:0008006" key="3">
    <source>
        <dbReference type="Google" id="ProtNLM"/>
    </source>
</evidence>